<dbReference type="InterPro" id="IPR014001">
    <property type="entry name" value="Helicase_ATP-bd"/>
</dbReference>
<keyword evidence="7" id="KW-0238">DNA-binding</keyword>
<feature type="domain" description="Helicase C-terminal" evidence="14">
    <location>
        <begin position="223"/>
        <end position="368"/>
    </location>
</feature>
<gene>
    <name evidence="15" type="ORF">ACFOWZ_16755</name>
</gene>
<keyword evidence="3" id="KW-0547">Nucleotide-binding</keyword>
<dbReference type="CDD" id="cd17920">
    <property type="entry name" value="DEXHc_RecQ"/>
    <property type="match status" value="1"/>
</dbReference>
<dbReference type="InterPro" id="IPR004589">
    <property type="entry name" value="DNA_helicase_ATP-dep_RecQ"/>
</dbReference>
<dbReference type="PANTHER" id="PTHR13710">
    <property type="entry name" value="DNA HELICASE RECQ FAMILY MEMBER"/>
    <property type="match status" value="1"/>
</dbReference>
<keyword evidence="16" id="KW-1185">Reference proteome</keyword>
<dbReference type="PROSITE" id="PS51194">
    <property type="entry name" value="HELICASE_CTER"/>
    <property type="match status" value="1"/>
</dbReference>
<organism evidence="15 16">
    <name type="scientific">Lentzea rhizosphaerae</name>
    <dbReference type="NCBI Taxonomy" id="2041025"/>
    <lineage>
        <taxon>Bacteria</taxon>
        <taxon>Bacillati</taxon>
        <taxon>Actinomycetota</taxon>
        <taxon>Actinomycetes</taxon>
        <taxon>Pseudonocardiales</taxon>
        <taxon>Pseudonocardiaceae</taxon>
        <taxon>Lentzea</taxon>
    </lineage>
</organism>
<keyword evidence="8" id="KW-0413">Isomerase</keyword>
<evidence type="ECO:0000256" key="5">
    <source>
        <dbReference type="ARBA" id="ARBA00022806"/>
    </source>
</evidence>
<reference evidence="16" key="1">
    <citation type="journal article" date="2019" name="Int. J. Syst. Evol. Microbiol.">
        <title>The Global Catalogue of Microorganisms (GCM) 10K type strain sequencing project: providing services to taxonomists for standard genome sequencing and annotation.</title>
        <authorList>
            <consortium name="The Broad Institute Genomics Platform"/>
            <consortium name="The Broad Institute Genome Sequencing Center for Infectious Disease"/>
            <person name="Wu L."/>
            <person name="Ma J."/>
        </authorList>
    </citation>
    <scope>NUCLEOTIDE SEQUENCE [LARGE SCALE GENOMIC DNA]</scope>
    <source>
        <strain evidence="16">CGMCC 4.7405</strain>
    </source>
</reference>
<dbReference type="Proteomes" id="UP001595690">
    <property type="component" value="Unassembled WGS sequence"/>
</dbReference>
<dbReference type="InterPro" id="IPR011545">
    <property type="entry name" value="DEAD/DEAH_box_helicase_dom"/>
</dbReference>
<dbReference type="InterPro" id="IPR001650">
    <property type="entry name" value="Helicase_C-like"/>
</dbReference>
<evidence type="ECO:0000256" key="8">
    <source>
        <dbReference type="ARBA" id="ARBA00023235"/>
    </source>
</evidence>
<dbReference type="RefSeq" id="WP_382373408.1">
    <property type="nucleotide sequence ID" value="NZ_JBHRZI010000014.1"/>
</dbReference>
<dbReference type="PANTHER" id="PTHR13710:SF105">
    <property type="entry name" value="ATP-DEPENDENT DNA HELICASE Q1"/>
    <property type="match status" value="1"/>
</dbReference>
<dbReference type="EC" id="5.6.2.4" evidence="10"/>
<evidence type="ECO:0000256" key="2">
    <source>
        <dbReference type="ARBA" id="ARBA00022723"/>
    </source>
</evidence>
<dbReference type="Pfam" id="PF00270">
    <property type="entry name" value="DEAD"/>
    <property type="match status" value="1"/>
</dbReference>
<dbReference type="GO" id="GO:0003678">
    <property type="term" value="F:DNA helicase activity"/>
    <property type="evidence" value="ECO:0007669"/>
    <property type="project" value="UniProtKB-EC"/>
</dbReference>
<evidence type="ECO:0000256" key="9">
    <source>
        <dbReference type="ARBA" id="ARBA00034617"/>
    </source>
</evidence>
<dbReference type="SMART" id="SM00490">
    <property type="entry name" value="HELICc"/>
    <property type="match status" value="1"/>
</dbReference>
<evidence type="ECO:0000256" key="6">
    <source>
        <dbReference type="ARBA" id="ARBA00022840"/>
    </source>
</evidence>
<accession>A0ABV8BRW1</accession>
<evidence type="ECO:0000256" key="7">
    <source>
        <dbReference type="ARBA" id="ARBA00023125"/>
    </source>
</evidence>
<comment type="similarity">
    <text evidence="1">Belongs to the helicase family. RecQ subfamily.</text>
</comment>
<dbReference type="Gene3D" id="3.40.50.300">
    <property type="entry name" value="P-loop containing nucleotide triphosphate hydrolases"/>
    <property type="match status" value="2"/>
</dbReference>
<dbReference type="NCBIfam" id="TIGR00614">
    <property type="entry name" value="recQ_fam"/>
    <property type="match status" value="1"/>
</dbReference>
<keyword evidence="4 15" id="KW-0378">Hydrolase</keyword>
<evidence type="ECO:0000256" key="1">
    <source>
        <dbReference type="ARBA" id="ARBA00005446"/>
    </source>
</evidence>
<evidence type="ECO:0000256" key="4">
    <source>
        <dbReference type="ARBA" id="ARBA00022801"/>
    </source>
</evidence>
<evidence type="ECO:0000313" key="15">
    <source>
        <dbReference type="EMBL" id="MFC3893126.1"/>
    </source>
</evidence>
<evidence type="ECO:0000256" key="11">
    <source>
        <dbReference type="ARBA" id="ARBA00044535"/>
    </source>
</evidence>
<feature type="domain" description="Helicase ATP-binding" evidence="13">
    <location>
        <begin position="27"/>
        <end position="196"/>
    </location>
</feature>
<keyword evidence="5 15" id="KW-0347">Helicase</keyword>
<dbReference type="EMBL" id="JBHRZI010000014">
    <property type="protein sequence ID" value="MFC3893126.1"/>
    <property type="molecule type" value="Genomic_DNA"/>
</dbReference>
<comment type="catalytic activity">
    <reaction evidence="9">
        <text>Couples ATP hydrolysis with the unwinding of duplex DNA by translocating in the 3'-5' direction.</text>
        <dbReference type="EC" id="5.6.2.4"/>
    </reaction>
</comment>
<dbReference type="SUPFAM" id="SSF52540">
    <property type="entry name" value="P-loop containing nucleoside triphosphate hydrolases"/>
    <property type="match status" value="1"/>
</dbReference>
<protein>
    <recommendedName>
        <fullName evidence="11">ATP-dependent DNA helicase RecQ</fullName>
        <ecNumber evidence="10">5.6.2.4</ecNumber>
    </recommendedName>
    <alternativeName>
        <fullName evidence="12">DNA 3'-5' helicase RecQ</fullName>
    </alternativeName>
</protein>
<evidence type="ECO:0000256" key="3">
    <source>
        <dbReference type="ARBA" id="ARBA00022741"/>
    </source>
</evidence>
<dbReference type="InterPro" id="IPR027417">
    <property type="entry name" value="P-loop_NTPase"/>
</dbReference>
<keyword evidence="6" id="KW-0067">ATP-binding</keyword>
<dbReference type="Pfam" id="PF16124">
    <property type="entry name" value="RecQ_Zn_bind"/>
    <property type="match status" value="1"/>
</dbReference>
<dbReference type="SMART" id="SM00487">
    <property type="entry name" value="DEXDc"/>
    <property type="match status" value="1"/>
</dbReference>
<dbReference type="InterPro" id="IPR032284">
    <property type="entry name" value="RecQ_Zn-bd"/>
</dbReference>
<name>A0ABV8BRW1_9PSEU</name>
<dbReference type="PROSITE" id="PS00690">
    <property type="entry name" value="DEAH_ATP_HELICASE"/>
    <property type="match status" value="1"/>
</dbReference>
<comment type="caution">
    <text evidence="15">The sequence shown here is derived from an EMBL/GenBank/DDBJ whole genome shotgun (WGS) entry which is preliminary data.</text>
</comment>
<dbReference type="InterPro" id="IPR002464">
    <property type="entry name" value="DNA/RNA_helicase_DEAH_CS"/>
</dbReference>
<evidence type="ECO:0000256" key="12">
    <source>
        <dbReference type="ARBA" id="ARBA00044550"/>
    </source>
</evidence>
<evidence type="ECO:0000259" key="14">
    <source>
        <dbReference type="PROSITE" id="PS51194"/>
    </source>
</evidence>
<evidence type="ECO:0000256" key="10">
    <source>
        <dbReference type="ARBA" id="ARBA00034808"/>
    </source>
</evidence>
<proteinExistence type="inferred from homology"/>
<sequence>MSERDLVRTAEEVFGWTELRDEQLLAMRHLLDGRDVLVVMPTGAGKSAIYQVPAILLDGPTVVVSPLIALQRDQVTALRTTNAPPAAAVNSAQQPEANEQAWQAFADGTTEYLFLSPEQLAAGTTVERLRQRRPSLFVVDEAHCVSAWGHDFRPDYLRLRHVIEQLGRPVVLALTATASSPVRADVAEHLGLRDPVVIVAGFDRPNLHLTVRQCTDEDDRGRAVTEWVTERAGPGLLYAATRKDTERYADELAAKGVRAAAFHAGMRAADRRRVQDGFMRGDLDVVAATSAFGMGIDKPDVRFVAHAATPGSLDAYYQEIGRAGRDGEPAEVILFHRPEDQGLQRFLTGRKVDRECVREVAEAVRRSGTTLAELTRDHSRRKITAIVNLLESAGIVRTSRDAVRYADDAPPPDEAVEAAAQQAERQVRRDRSRIEVMREYAGTRGCRRRFLLGYFGQELDGPCGHCDRCDEGVPGSSPASDYPPNCSVRHEKWGNGVVVHHEDDRIMVLFDDVGYKTLSLAALSGTGILTVQPRSGSSDTE</sequence>
<evidence type="ECO:0000313" key="16">
    <source>
        <dbReference type="Proteomes" id="UP001595690"/>
    </source>
</evidence>
<dbReference type="Pfam" id="PF00271">
    <property type="entry name" value="Helicase_C"/>
    <property type="match status" value="1"/>
</dbReference>
<dbReference type="PROSITE" id="PS51192">
    <property type="entry name" value="HELICASE_ATP_BIND_1"/>
    <property type="match status" value="1"/>
</dbReference>
<keyword evidence="2" id="KW-0479">Metal-binding</keyword>
<evidence type="ECO:0000259" key="13">
    <source>
        <dbReference type="PROSITE" id="PS51192"/>
    </source>
</evidence>
<dbReference type="GO" id="GO:0016787">
    <property type="term" value="F:hydrolase activity"/>
    <property type="evidence" value="ECO:0007669"/>
    <property type="project" value="UniProtKB-KW"/>
</dbReference>